<evidence type="ECO:0000313" key="5">
    <source>
        <dbReference type="EMBL" id="GGX72975.1"/>
    </source>
</evidence>
<dbReference type="InterPro" id="IPR020904">
    <property type="entry name" value="Sc_DH/Rdtase_CS"/>
</dbReference>
<evidence type="ECO:0000256" key="2">
    <source>
        <dbReference type="ARBA" id="ARBA00023002"/>
    </source>
</evidence>
<evidence type="ECO:0000256" key="1">
    <source>
        <dbReference type="ARBA" id="ARBA00006484"/>
    </source>
</evidence>
<dbReference type="InterPro" id="IPR057326">
    <property type="entry name" value="KR_dom"/>
</dbReference>
<evidence type="ECO:0000259" key="4">
    <source>
        <dbReference type="SMART" id="SM00822"/>
    </source>
</evidence>
<comment type="caution">
    <text evidence="5">The sequence shown here is derived from an EMBL/GenBank/DDBJ whole genome shotgun (WGS) entry which is preliminary data.</text>
</comment>
<dbReference type="SMART" id="SM00822">
    <property type="entry name" value="PKS_KR"/>
    <property type="match status" value="1"/>
</dbReference>
<keyword evidence="2" id="KW-0560">Oxidoreductase</keyword>
<dbReference type="SUPFAM" id="SSF51735">
    <property type="entry name" value="NAD(P)-binding Rossmann-fold domains"/>
    <property type="match status" value="1"/>
</dbReference>
<dbReference type="PANTHER" id="PTHR44196">
    <property type="entry name" value="DEHYDROGENASE/REDUCTASE SDR FAMILY MEMBER 7B"/>
    <property type="match status" value="1"/>
</dbReference>
<proteinExistence type="inferred from homology"/>
<dbReference type="EMBL" id="BMVU01000011">
    <property type="protein sequence ID" value="GGX72975.1"/>
    <property type="molecule type" value="Genomic_DNA"/>
</dbReference>
<dbReference type="Proteomes" id="UP000619244">
    <property type="component" value="Unassembled WGS sequence"/>
</dbReference>
<dbReference type="InterPro" id="IPR002347">
    <property type="entry name" value="SDR_fam"/>
</dbReference>
<reference evidence="5" key="1">
    <citation type="journal article" date="2014" name="Int. J. Syst. Evol. Microbiol.">
        <title>Complete genome sequence of Corynebacterium casei LMG S-19264T (=DSM 44701T), isolated from a smear-ripened cheese.</title>
        <authorList>
            <consortium name="US DOE Joint Genome Institute (JGI-PGF)"/>
            <person name="Walter F."/>
            <person name="Albersmeier A."/>
            <person name="Kalinowski J."/>
            <person name="Ruckert C."/>
        </authorList>
    </citation>
    <scope>NUCLEOTIDE SEQUENCE</scope>
    <source>
        <strain evidence="5">JCM 4790</strain>
    </source>
</reference>
<dbReference type="AlphaFoldDB" id="A0A918KRH0"/>
<dbReference type="PROSITE" id="PS00061">
    <property type="entry name" value="ADH_SHORT"/>
    <property type="match status" value="1"/>
</dbReference>
<dbReference type="GO" id="GO:0016020">
    <property type="term" value="C:membrane"/>
    <property type="evidence" value="ECO:0007669"/>
    <property type="project" value="TreeGrafter"/>
</dbReference>
<gene>
    <name evidence="5" type="ORF">GCM10010358_29140</name>
</gene>
<evidence type="ECO:0000313" key="6">
    <source>
        <dbReference type="Proteomes" id="UP000619244"/>
    </source>
</evidence>
<dbReference type="NCBIfam" id="NF004526">
    <property type="entry name" value="PRK05872.1"/>
    <property type="match status" value="1"/>
</dbReference>
<dbReference type="PRINTS" id="PR00081">
    <property type="entry name" value="GDHRDH"/>
</dbReference>
<dbReference type="Gene3D" id="3.40.50.720">
    <property type="entry name" value="NAD(P)-binding Rossmann-like Domain"/>
    <property type="match status" value="1"/>
</dbReference>
<protein>
    <submittedName>
        <fullName evidence="5">Short-chain dehydrogenase</fullName>
    </submittedName>
</protein>
<dbReference type="PANTHER" id="PTHR44196:SF1">
    <property type="entry name" value="DEHYDROGENASE_REDUCTASE SDR FAMILY MEMBER 7B"/>
    <property type="match status" value="1"/>
</dbReference>
<dbReference type="InterPro" id="IPR036291">
    <property type="entry name" value="NAD(P)-bd_dom_sf"/>
</dbReference>
<accession>A0A918KRH0</accession>
<feature type="region of interest" description="Disordered" evidence="3">
    <location>
        <begin position="274"/>
        <end position="296"/>
    </location>
</feature>
<reference evidence="5" key="2">
    <citation type="submission" date="2020-09" db="EMBL/GenBank/DDBJ databases">
        <authorList>
            <person name="Sun Q."/>
            <person name="Ohkuma M."/>
        </authorList>
    </citation>
    <scope>NUCLEOTIDE SEQUENCE</scope>
    <source>
        <strain evidence="5">JCM 4790</strain>
    </source>
</reference>
<evidence type="ECO:0000256" key="3">
    <source>
        <dbReference type="SAM" id="MobiDB-lite"/>
    </source>
</evidence>
<comment type="similarity">
    <text evidence="1">Belongs to the short-chain dehydrogenases/reductases (SDR) family.</text>
</comment>
<name>A0A918KRH0_9ACTN</name>
<dbReference type="GO" id="GO:0016491">
    <property type="term" value="F:oxidoreductase activity"/>
    <property type="evidence" value="ECO:0007669"/>
    <property type="project" value="UniProtKB-KW"/>
</dbReference>
<keyword evidence="6" id="KW-1185">Reference proteome</keyword>
<sequence>MKRSPLSGRVVVVTGAARGVGAAVARTLASRGARVALLGLEEPELADLSARLGGRARHWCVDVTDEEALGRTAERIEREWGTPSAVVANAGVAESGPFLTGPADTWRRIIEVNLLGSAATARAFLPALLRTEGYYLQVASLAALAAAPMMSAYCASKSGVEAMAHALRGEVAHLGVDVGVAYLSWTDTDMIRTGDRTVPLRELRRHMPWPATTTHPVDPTAERLVRGIERRSAAVFTPPWLRLARLGRGVAPGIVARRARQVFAREVDYERVPQTGLLGPGGSAARRPSCGPTTTT</sequence>
<dbReference type="Pfam" id="PF00106">
    <property type="entry name" value="adh_short"/>
    <property type="match status" value="1"/>
</dbReference>
<feature type="domain" description="Ketoreductase" evidence="4">
    <location>
        <begin position="9"/>
        <end position="188"/>
    </location>
</feature>
<organism evidence="5 6">
    <name type="scientific">Streptomyces minutiscleroticus</name>
    <dbReference type="NCBI Taxonomy" id="68238"/>
    <lineage>
        <taxon>Bacteria</taxon>
        <taxon>Bacillati</taxon>
        <taxon>Actinomycetota</taxon>
        <taxon>Actinomycetes</taxon>
        <taxon>Kitasatosporales</taxon>
        <taxon>Streptomycetaceae</taxon>
        <taxon>Streptomyces</taxon>
    </lineage>
</organism>
<dbReference type="RefSeq" id="WP_190190638.1">
    <property type="nucleotide sequence ID" value="NZ_BMVU01000011.1"/>
</dbReference>